<dbReference type="InterPro" id="IPR007544">
    <property type="entry name" value="ENCAP"/>
</dbReference>
<proteinExistence type="predicted"/>
<reference evidence="1 2" key="1">
    <citation type="journal article" date="2016" name="ISME J.">
        <title>Chasing the elusive Euryarchaeota class WSA2: genomes reveal a uniquely fastidious methyl-reducing methanogen.</title>
        <authorList>
            <person name="Nobu M.K."/>
            <person name="Narihiro T."/>
            <person name="Kuroda K."/>
            <person name="Mei R."/>
            <person name="Liu W.T."/>
        </authorList>
    </citation>
    <scope>NUCLEOTIDE SEQUENCE [LARGE SCALE GENOMIC DNA]</scope>
    <source>
        <strain evidence="1">U1lsi0528_Bin055</strain>
    </source>
</reference>
<name>A0A150J380_9EURY</name>
<evidence type="ECO:0000313" key="1">
    <source>
        <dbReference type="EMBL" id="KYC51670.1"/>
    </source>
</evidence>
<dbReference type="Gene3D" id="3.30.2400.30">
    <property type="match status" value="1"/>
</dbReference>
<dbReference type="AlphaFoldDB" id="A0A150J380"/>
<protein>
    <submittedName>
        <fullName evidence="1">Encapsulating protein for peroxidase</fullName>
    </submittedName>
</protein>
<keyword evidence="1" id="KW-0560">Oxidoreductase</keyword>
<sequence>MGLLTDAAINYYELIMLEEIEPNLVGTQVIAKAPDIPVGAQQVTRDEIAKLKGKAKKGKKGQPIPRETGDVSRKTVLIPEIAHGFTLHRKDIQASQRAGTPLPDAAARQSSRLVLEAIEDMVFNGIPELKIKGIYADAADTYAVEDGYEWNSSNAQPFNDMIAAMGQLASSGKYIGKKLILSPLAYWSAHKTNTLGVSYMDQIASLFPNGKADIFQAPSTANGGETIIPVDGGVLCDFGNGIAERYVEEEVNLQQDFGMDENNLFPFNVLTYQSQDIHRTEAFLKLDNLIDVDLLTP</sequence>
<gene>
    <name evidence="1" type="ORF">AMQ22_01231</name>
</gene>
<organism evidence="1 2">
    <name type="scientific">Candidatus Methanofastidiosum methylothiophilum</name>
    <dbReference type="NCBI Taxonomy" id="1705564"/>
    <lineage>
        <taxon>Archaea</taxon>
        <taxon>Methanobacteriati</taxon>
        <taxon>Methanobacteriota</taxon>
        <taxon>Stenosarchaea group</taxon>
        <taxon>Candidatus Methanofastidiosia</taxon>
        <taxon>Candidatus Methanofastidiosales</taxon>
        <taxon>Candidatus Methanofastidiosaceae</taxon>
        <taxon>Candidatus Methanofastidiosum</taxon>
    </lineage>
</organism>
<dbReference type="Proteomes" id="UP000075398">
    <property type="component" value="Unassembled WGS sequence"/>
</dbReference>
<dbReference type="GO" id="GO:0004601">
    <property type="term" value="F:peroxidase activity"/>
    <property type="evidence" value="ECO:0007669"/>
    <property type="project" value="UniProtKB-KW"/>
</dbReference>
<keyword evidence="1" id="KW-0575">Peroxidase</keyword>
<comment type="caution">
    <text evidence="1">The sequence shown here is derived from an EMBL/GenBank/DDBJ whole genome shotgun (WGS) entry which is preliminary data.</text>
</comment>
<evidence type="ECO:0000313" key="2">
    <source>
        <dbReference type="Proteomes" id="UP000075398"/>
    </source>
</evidence>
<accession>A0A150J380</accession>
<dbReference type="Pfam" id="PF04454">
    <property type="entry name" value="Linocin_M18"/>
    <property type="match status" value="1"/>
</dbReference>
<dbReference type="EMBL" id="LNGC01000051">
    <property type="protein sequence ID" value="KYC51670.1"/>
    <property type="molecule type" value="Genomic_DNA"/>
</dbReference>